<sequence length="422" mass="48238">PHPKALARRINQSIDTYYPRAYYYKDFHGKARAVWSHIAVMAWKLPELARELEQRMFQFRDVWVDSLVRVDYPTKAFGILDEPTEDIIATLTITGLPALDLSFVSVMPSLAITVTQCYCTVTRQGIKDRRLDVNTRKVAFCLALGLLQAPVQDSMHQIRFYLEWMNTPIALYLVGSAADPEYKYDREACSRKILEFWERREIFGLLTQSFMMHVQGHSITDHAASQYFPTRLPMASLKNDATLPLPRGKLPSEAPRRINTFSSIEVWDTWYRAQVRELAAEIDRGVWVGYMVFLIGPNGDDGVIYDVPNVRFELGPKCESASGDAVYIGAWKSTTPTGHHRISGTFDRELDCLSVKFHEGDLNLLGWLTPMGIAGIVQSEAYLLEKAGYFWLWKREWANTFVEAINIEVPKAALKYVHSIRT</sequence>
<dbReference type="AlphaFoldDB" id="A0A8H6MUV6"/>
<protein>
    <submittedName>
        <fullName evidence="1">Uncharacterized protein</fullName>
    </submittedName>
</protein>
<comment type="caution">
    <text evidence="1">The sequence shown here is derived from an EMBL/GenBank/DDBJ whole genome shotgun (WGS) entry which is preliminary data.</text>
</comment>
<dbReference type="EMBL" id="WIGM01000908">
    <property type="protein sequence ID" value="KAF6809041.1"/>
    <property type="molecule type" value="Genomic_DNA"/>
</dbReference>
<evidence type="ECO:0000313" key="2">
    <source>
        <dbReference type="Proteomes" id="UP000639643"/>
    </source>
</evidence>
<reference evidence="1" key="1">
    <citation type="journal article" date="2020" name="Phytopathology">
        <title>Genome Sequence Resources of Colletotrichum truncatum, C. plurivorum, C. musicola, and C. sojae: Four Species Pathogenic to Soybean (Glycine max).</title>
        <authorList>
            <person name="Rogerio F."/>
            <person name="Boufleur T.R."/>
            <person name="Ciampi-Guillardi M."/>
            <person name="Sukno S.A."/>
            <person name="Thon M.R."/>
            <person name="Massola Junior N.S."/>
            <person name="Baroncelli R."/>
        </authorList>
    </citation>
    <scope>NUCLEOTIDE SEQUENCE</scope>
    <source>
        <strain evidence="1">LFN0074</strain>
    </source>
</reference>
<evidence type="ECO:0000313" key="1">
    <source>
        <dbReference type="EMBL" id="KAF6809041.1"/>
    </source>
</evidence>
<dbReference type="Proteomes" id="UP000639643">
    <property type="component" value="Unassembled WGS sequence"/>
</dbReference>
<keyword evidence="2" id="KW-1185">Reference proteome</keyword>
<feature type="non-terminal residue" evidence="1">
    <location>
        <position position="1"/>
    </location>
</feature>
<proteinExistence type="predicted"/>
<organism evidence="1 2">
    <name type="scientific">Colletotrichum musicola</name>
    <dbReference type="NCBI Taxonomy" id="2175873"/>
    <lineage>
        <taxon>Eukaryota</taxon>
        <taxon>Fungi</taxon>
        <taxon>Dikarya</taxon>
        <taxon>Ascomycota</taxon>
        <taxon>Pezizomycotina</taxon>
        <taxon>Sordariomycetes</taxon>
        <taxon>Hypocreomycetidae</taxon>
        <taxon>Glomerellales</taxon>
        <taxon>Glomerellaceae</taxon>
        <taxon>Colletotrichum</taxon>
        <taxon>Colletotrichum orchidearum species complex</taxon>
    </lineage>
</organism>
<accession>A0A8H6MUV6</accession>
<name>A0A8H6MUV6_9PEZI</name>
<gene>
    <name evidence="1" type="ORF">CMUS01_13756</name>
</gene>
<dbReference type="OrthoDB" id="5139943at2759"/>